<evidence type="ECO:0000313" key="2">
    <source>
        <dbReference type="EMBL" id="KAK1838731.1"/>
    </source>
</evidence>
<dbReference type="AlphaFoldDB" id="A0AAD8ZZQ5"/>
<feature type="compositionally biased region" description="Basic and acidic residues" evidence="1">
    <location>
        <begin position="228"/>
        <end position="246"/>
    </location>
</feature>
<reference evidence="2" key="1">
    <citation type="submission" date="2023-01" db="EMBL/GenBank/DDBJ databases">
        <title>Colletotrichum chrysophilum M932 genome sequence.</title>
        <authorList>
            <person name="Baroncelli R."/>
        </authorList>
    </citation>
    <scope>NUCLEOTIDE SEQUENCE</scope>
    <source>
        <strain evidence="2">M932</strain>
    </source>
</reference>
<dbReference type="EMBL" id="JAQOWY010000775">
    <property type="protein sequence ID" value="KAK1838731.1"/>
    <property type="molecule type" value="Genomic_DNA"/>
</dbReference>
<name>A0AAD8ZZQ5_9PEZI</name>
<protein>
    <submittedName>
        <fullName evidence="2">Uncharacterized protein</fullName>
    </submittedName>
</protein>
<evidence type="ECO:0000313" key="3">
    <source>
        <dbReference type="Proteomes" id="UP001243330"/>
    </source>
</evidence>
<evidence type="ECO:0000256" key="1">
    <source>
        <dbReference type="SAM" id="MobiDB-lite"/>
    </source>
</evidence>
<feature type="region of interest" description="Disordered" evidence="1">
    <location>
        <begin position="207"/>
        <end position="246"/>
    </location>
</feature>
<sequence>MTDFNLDQLLRVPGLTFKAAGPVLGTDNIAESALRLCQLDSGQRHQGASQLLVVKRITYFARGALGISTHYPDIGPKTVAYQSIVTRSVTLDKIAQREHVAKGLTMRQAVMRIVENYRIARNHYVLHADVVDPPVPVARENETEAALATRQRFDFALREMWGVLGQLQDLMTVSGKKTLAAKQALAQEKKEHLTSRDKFMAAEKKATILQSKNEDSKKENEDLEKENEDLKKENDDLEKESDGLKKDGMYAMSAIEAFEDRGISEDGLNELEAIPQ</sequence>
<organism evidence="2 3">
    <name type="scientific">Colletotrichum chrysophilum</name>
    <dbReference type="NCBI Taxonomy" id="1836956"/>
    <lineage>
        <taxon>Eukaryota</taxon>
        <taxon>Fungi</taxon>
        <taxon>Dikarya</taxon>
        <taxon>Ascomycota</taxon>
        <taxon>Pezizomycotina</taxon>
        <taxon>Sordariomycetes</taxon>
        <taxon>Hypocreomycetidae</taxon>
        <taxon>Glomerellales</taxon>
        <taxon>Glomerellaceae</taxon>
        <taxon>Colletotrichum</taxon>
        <taxon>Colletotrichum gloeosporioides species complex</taxon>
    </lineage>
</organism>
<proteinExistence type="predicted"/>
<dbReference type="Proteomes" id="UP001243330">
    <property type="component" value="Unassembled WGS sequence"/>
</dbReference>
<comment type="caution">
    <text evidence="2">The sequence shown here is derived from an EMBL/GenBank/DDBJ whole genome shotgun (WGS) entry which is preliminary data.</text>
</comment>
<accession>A0AAD8ZZQ5</accession>
<feature type="compositionally biased region" description="Basic and acidic residues" evidence="1">
    <location>
        <begin position="207"/>
        <end position="220"/>
    </location>
</feature>
<keyword evidence="3" id="KW-1185">Reference proteome</keyword>
<gene>
    <name evidence="2" type="ORF">CCHR01_18646</name>
</gene>